<protein>
    <recommendedName>
        <fullName evidence="6">Sodium/calcium exchanger membrane region domain-containing protein</fullName>
    </recommendedName>
</protein>
<feature type="transmembrane region" description="Helical" evidence="5">
    <location>
        <begin position="169"/>
        <end position="193"/>
    </location>
</feature>
<dbReference type="GO" id="GO:0005262">
    <property type="term" value="F:calcium channel activity"/>
    <property type="evidence" value="ECO:0007669"/>
    <property type="project" value="TreeGrafter"/>
</dbReference>
<feature type="transmembrane region" description="Helical" evidence="5">
    <location>
        <begin position="294"/>
        <end position="313"/>
    </location>
</feature>
<dbReference type="EMBL" id="BARV01006071">
    <property type="protein sequence ID" value="GAI07548.1"/>
    <property type="molecule type" value="Genomic_DNA"/>
</dbReference>
<evidence type="ECO:0000256" key="3">
    <source>
        <dbReference type="ARBA" id="ARBA00022989"/>
    </source>
</evidence>
<evidence type="ECO:0000256" key="1">
    <source>
        <dbReference type="ARBA" id="ARBA00004141"/>
    </source>
</evidence>
<feature type="transmembrane region" description="Helical" evidence="5">
    <location>
        <begin position="33"/>
        <end position="50"/>
    </location>
</feature>
<evidence type="ECO:0000256" key="2">
    <source>
        <dbReference type="ARBA" id="ARBA00022692"/>
    </source>
</evidence>
<evidence type="ECO:0000313" key="7">
    <source>
        <dbReference type="EMBL" id="GAI07548.1"/>
    </source>
</evidence>
<sequence length="314" mass="34049">MPELIIPILMFLGGIALLIYSVEKFIENLTKSALVLGVSTFILAVIFAGMDFENWAFGIASVVANLPGVAIGSAMGSALFLIGGSIALAGFLTPFEAKVPKAYLILMMISPLILLGCLFDGVLTRIEGAGLLTAFGLIIFYIYRKERTAEYLRDHEVEEAAEEIGGRKWLYPALMVAFTLGIILGSELAVWGARGIVEGFGLNETIFGMTIVGLVMSLEEVLLVVAPIRKGRVNIALGNIVGSLIFFSTGNVGLLALTRSFSVESSVISFYWPYLFATTLLVGLFLLRGKVRRLEAVPLALIYISYWILSYTVL</sequence>
<dbReference type="GO" id="GO:0006874">
    <property type="term" value="P:intracellular calcium ion homeostasis"/>
    <property type="evidence" value="ECO:0007669"/>
    <property type="project" value="TreeGrafter"/>
</dbReference>
<proteinExistence type="predicted"/>
<feature type="transmembrane region" description="Helical" evidence="5">
    <location>
        <begin position="128"/>
        <end position="143"/>
    </location>
</feature>
<dbReference type="InterPro" id="IPR044880">
    <property type="entry name" value="NCX_ion-bd_dom_sf"/>
</dbReference>
<comment type="subcellular location">
    <subcellularLocation>
        <location evidence="1">Membrane</location>
        <topology evidence="1">Multi-pass membrane protein</topology>
    </subcellularLocation>
</comment>
<dbReference type="InterPro" id="IPR004481">
    <property type="entry name" value="K/Na/Ca-exchanger"/>
</dbReference>
<name>X1KLJ6_9ZZZZ</name>
<feature type="transmembrane region" description="Helical" evidence="5">
    <location>
        <begin position="70"/>
        <end position="91"/>
    </location>
</feature>
<dbReference type="PANTHER" id="PTHR10846:SF8">
    <property type="entry name" value="INNER MEMBRANE PROTEIN YRBG"/>
    <property type="match status" value="1"/>
</dbReference>
<feature type="domain" description="Sodium/calcium exchanger membrane region" evidence="6">
    <location>
        <begin position="8"/>
        <end position="143"/>
    </location>
</feature>
<evidence type="ECO:0000256" key="4">
    <source>
        <dbReference type="ARBA" id="ARBA00023136"/>
    </source>
</evidence>
<feature type="transmembrane region" description="Helical" evidence="5">
    <location>
        <begin position="237"/>
        <end position="258"/>
    </location>
</feature>
<organism evidence="7">
    <name type="scientific">marine sediment metagenome</name>
    <dbReference type="NCBI Taxonomy" id="412755"/>
    <lineage>
        <taxon>unclassified sequences</taxon>
        <taxon>metagenomes</taxon>
        <taxon>ecological metagenomes</taxon>
    </lineage>
</organism>
<dbReference type="AlphaFoldDB" id="X1KLJ6"/>
<feature type="transmembrane region" description="Helical" evidence="5">
    <location>
        <begin position="103"/>
        <end position="122"/>
    </location>
</feature>
<feature type="domain" description="Sodium/calcium exchanger membrane region" evidence="6">
    <location>
        <begin position="172"/>
        <end position="311"/>
    </location>
</feature>
<keyword evidence="4 5" id="KW-0472">Membrane</keyword>
<feature type="transmembrane region" description="Helical" evidence="5">
    <location>
        <begin position="205"/>
        <end position="225"/>
    </location>
</feature>
<reference evidence="7" key="1">
    <citation type="journal article" date="2014" name="Front. Microbiol.">
        <title>High frequency of phylogenetically diverse reductive dehalogenase-homologous genes in deep subseafloor sedimentary metagenomes.</title>
        <authorList>
            <person name="Kawai M."/>
            <person name="Futagami T."/>
            <person name="Toyoda A."/>
            <person name="Takaki Y."/>
            <person name="Nishi S."/>
            <person name="Hori S."/>
            <person name="Arai W."/>
            <person name="Tsubouchi T."/>
            <person name="Morono Y."/>
            <person name="Uchiyama I."/>
            <person name="Ito T."/>
            <person name="Fujiyama A."/>
            <person name="Inagaki F."/>
            <person name="Takami H."/>
        </authorList>
    </citation>
    <scope>NUCLEOTIDE SEQUENCE</scope>
    <source>
        <strain evidence="7">Expedition CK06-06</strain>
    </source>
</reference>
<dbReference type="PANTHER" id="PTHR10846">
    <property type="entry name" value="SODIUM/POTASSIUM/CALCIUM EXCHANGER"/>
    <property type="match status" value="1"/>
</dbReference>
<dbReference type="GO" id="GO:0008273">
    <property type="term" value="F:calcium, potassium:sodium antiporter activity"/>
    <property type="evidence" value="ECO:0007669"/>
    <property type="project" value="TreeGrafter"/>
</dbReference>
<feature type="transmembrane region" description="Helical" evidence="5">
    <location>
        <begin position="270"/>
        <end position="287"/>
    </location>
</feature>
<dbReference type="GO" id="GO:0005886">
    <property type="term" value="C:plasma membrane"/>
    <property type="evidence" value="ECO:0007669"/>
    <property type="project" value="TreeGrafter"/>
</dbReference>
<dbReference type="Gene3D" id="1.20.1420.30">
    <property type="entry name" value="NCX, central ion-binding region"/>
    <property type="match status" value="1"/>
</dbReference>
<dbReference type="InterPro" id="IPR004837">
    <property type="entry name" value="NaCa_Exmemb"/>
</dbReference>
<comment type="caution">
    <text evidence="7">The sequence shown here is derived from an EMBL/GenBank/DDBJ whole genome shotgun (WGS) entry which is preliminary data.</text>
</comment>
<keyword evidence="3 5" id="KW-1133">Transmembrane helix</keyword>
<keyword evidence="2 5" id="KW-0812">Transmembrane</keyword>
<dbReference type="Pfam" id="PF01699">
    <property type="entry name" value="Na_Ca_ex"/>
    <property type="match status" value="2"/>
</dbReference>
<feature type="transmembrane region" description="Helical" evidence="5">
    <location>
        <begin position="6"/>
        <end position="26"/>
    </location>
</feature>
<gene>
    <name evidence="7" type="ORF">S06H3_12398</name>
</gene>
<accession>X1KLJ6</accession>
<evidence type="ECO:0000256" key="5">
    <source>
        <dbReference type="SAM" id="Phobius"/>
    </source>
</evidence>
<evidence type="ECO:0000259" key="6">
    <source>
        <dbReference type="Pfam" id="PF01699"/>
    </source>
</evidence>